<accession>A0A650EPS9</accession>
<name>A0A650EPS9_9FIRM</name>
<evidence type="ECO:0000313" key="1">
    <source>
        <dbReference type="EMBL" id="QGT50934.1"/>
    </source>
</evidence>
<sequence>MESRIHIHDVLALLNYTVVRRYPESIDINCPVCLGRKQMQDRNGHLNINLRKEVWRCNRCGSSGNAVDLYILFSNEPLTRQEAVAQICNQVSLLPRPPKPIQISAAPVQEQAPLEVRHIINSELLTRLKLNTHHRTALHNRGLSDEFIEWAGYRSLPPNGCDKIVRKMEQDGFIPEHIPGFYLSERNQRRFMNYSGGILIPVRTADGLIQGFQIRTDANRTNQKRYYTISSVKYAGGTPASGYIHVIGKIRETMFLTEGALKSDVTYFLSGHSMIGMLGSNHWKTLKKLLLTLKKQGLKIVINALDMDQFVNPAVANASQQVHKIILDCGLRAGKMIWNPVDKGIDDHYYHLRFNDNSNQTAWEQLAYD</sequence>
<dbReference type="GO" id="GO:0008270">
    <property type="term" value="F:zinc ion binding"/>
    <property type="evidence" value="ECO:0007669"/>
    <property type="project" value="InterPro"/>
</dbReference>
<reference evidence="1" key="1">
    <citation type="journal article" date="2020" name="J. ISSAAS">
        <title>Lactobacilli and other gastrointestinal microbiota of Peromyscus leucopus, reservoir host for agents of Lyme disease and other zoonoses in North America.</title>
        <authorList>
            <person name="Milovic A."/>
            <person name="Bassam K."/>
            <person name="Shao H."/>
            <person name="Chatzistamou I."/>
            <person name="Tufts D.M."/>
            <person name="Diuk-Wasser M."/>
            <person name="Barbour A.G."/>
        </authorList>
    </citation>
    <scope>NUCLEOTIDE SEQUENCE</scope>
    <source>
        <strain evidence="1">LL40</strain>
    </source>
</reference>
<organism evidence="1">
    <name type="scientific">uncultured Bacillota bacterium</name>
    <dbReference type="NCBI Taxonomy" id="344338"/>
    <lineage>
        <taxon>Bacteria</taxon>
        <taxon>Bacillati</taxon>
        <taxon>Bacillota</taxon>
        <taxon>environmental samples</taxon>
    </lineage>
</organism>
<gene>
    <name evidence="1" type="ORF">Firmicute1046_0100</name>
</gene>
<proteinExistence type="predicted"/>
<dbReference type="GO" id="GO:0006260">
    <property type="term" value="P:DNA replication"/>
    <property type="evidence" value="ECO:0007669"/>
    <property type="project" value="InterPro"/>
</dbReference>
<dbReference type="EMBL" id="MN577573">
    <property type="protein sequence ID" value="QGT50934.1"/>
    <property type="molecule type" value="Genomic_DNA"/>
</dbReference>
<protein>
    <recommendedName>
        <fullName evidence="2">DNA primase</fullName>
    </recommendedName>
</protein>
<dbReference type="InterPro" id="IPR036977">
    <property type="entry name" value="DNA_primase_Znf_CHC2"/>
</dbReference>
<dbReference type="Gene3D" id="3.90.980.10">
    <property type="entry name" value="DNA primase, catalytic core, N-terminal domain"/>
    <property type="match status" value="1"/>
</dbReference>
<evidence type="ECO:0008006" key="2">
    <source>
        <dbReference type="Google" id="ProtNLM"/>
    </source>
</evidence>
<dbReference type="GO" id="GO:0003677">
    <property type="term" value="F:DNA binding"/>
    <property type="evidence" value="ECO:0007669"/>
    <property type="project" value="InterPro"/>
</dbReference>
<dbReference type="Gene3D" id="3.90.580.10">
    <property type="entry name" value="Zinc finger, CHC2-type domain"/>
    <property type="match status" value="1"/>
</dbReference>
<dbReference type="SUPFAM" id="SSF57783">
    <property type="entry name" value="Zinc beta-ribbon"/>
    <property type="match status" value="1"/>
</dbReference>
<dbReference type="InterPro" id="IPR037068">
    <property type="entry name" value="DNA_primase_core_N_sf"/>
</dbReference>
<dbReference type="AlphaFoldDB" id="A0A650EPS9"/>